<sequence>DFPRAKKNNLFYVLFLSFVFYSPQNENRYGDPDQLNSKYIFVFCVIFKNYKINFVCVGRKKFVIKKNGIISKKKIRKRKRGGKKKEKNERKKKITKRNKKKKRKKKDNKEKNYFEILFIFYWSNDSKKTEHHIQPHRSSNANTNFIEYFVDIEVQLRLHQFQVFASSVNNHMFWRIGLMMLYSIATISISVPINQYLSAARTHCKHHSTNEASA</sequence>
<comment type="caution">
    <text evidence="3">The sequence shown here is derived from an EMBL/GenBank/DDBJ whole genome shotgun (WGS) entry which is preliminary data.</text>
</comment>
<organism evidence="3 4">
    <name type="scientific">Reticulomyxa filosa</name>
    <dbReference type="NCBI Taxonomy" id="46433"/>
    <lineage>
        <taxon>Eukaryota</taxon>
        <taxon>Sar</taxon>
        <taxon>Rhizaria</taxon>
        <taxon>Retaria</taxon>
        <taxon>Foraminifera</taxon>
        <taxon>Monothalamids</taxon>
        <taxon>Reticulomyxidae</taxon>
        <taxon>Reticulomyxa</taxon>
    </lineage>
</organism>
<keyword evidence="2" id="KW-1133">Transmembrane helix</keyword>
<feature type="compositionally biased region" description="Basic residues" evidence="1">
    <location>
        <begin position="73"/>
        <end position="106"/>
    </location>
</feature>
<proteinExistence type="predicted"/>
<evidence type="ECO:0000313" key="4">
    <source>
        <dbReference type="Proteomes" id="UP000023152"/>
    </source>
</evidence>
<evidence type="ECO:0000313" key="3">
    <source>
        <dbReference type="EMBL" id="ETO31530.1"/>
    </source>
</evidence>
<protein>
    <submittedName>
        <fullName evidence="3">Uncharacterized protein</fullName>
    </submittedName>
</protein>
<reference evidence="3 4" key="1">
    <citation type="journal article" date="2013" name="Curr. Biol.">
        <title>The Genome of the Foraminiferan Reticulomyxa filosa.</title>
        <authorList>
            <person name="Glockner G."/>
            <person name="Hulsmann N."/>
            <person name="Schleicher M."/>
            <person name="Noegel A.A."/>
            <person name="Eichinger L."/>
            <person name="Gallinger C."/>
            <person name="Pawlowski J."/>
            <person name="Sierra R."/>
            <person name="Euteneuer U."/>
            <person name="Pillet L."/>
            <person name="Moustafa A."/>
            <person name="Platzer M."/>
            <person name="Groth M."/>
            <person name="Szafranski K."/>
            <person name="Schliwa M."/>
        </authorList>
    </citation>
    <scope>NUCLEOTIDE SEQUENCE [LARGE SCALE GENOMIC DNA]</scope>
</reference>
<name>X6NYZ7_RETFI</name>
<feature type="region of interest" description="Disordered" evidence="1">
    <location>
        <begin position="73"/>
        <end position="107"/>
    </location>
</feature>
<dbReference type="EMBL" id="ASPP01004864">
    <property type="protein sequence ID" value="ETO31530.1"/>
    <property type="molecule type" value="Genomic_DNA"/>
</dbReference>
<keyword evidence="2" id="KW-0812">Transmembrane</keyword>
<accession>X6NYZ7</accession>
<feature type="transmembrane region" description="Helical" evidence="2">
    <location>
        <begin position="172"/>
        <end position="193"/>
    </location>
</feature>
<keyword evidence="2" id="KW-0472">Membrane</keyword>
<evidence type="ECO:0000256" key="1">
    <source>
        <dbReference type="SAM" id="MobiDB-lite"/>
    </source>
</evidence>
<gene>
    <name evidence="3" type="ORF">RFI_05590</name>
</gene>
<keyword evidence="4" id="KW-1185">Reference proteome</keyword>
<feature type="non-terminal residue" evidence="3">
    <location>
        <position position="1"/>
    </location>
</feature>
<dbReference type="Proteomes" id="UP000023152">
    <property type="component" value="Unassembled WGS sequence"/>
</dbReference>
<evidence type="ECO:0000256" key="2">
    <source>
        <dbReference type="SAM" id="Phobius"/>
    </source>
</evidence>
<dbReference type="AlphaFoldDB" id="X6NYZ7"/>